<dbReference type="EMBL" id="KN823022">
    <property type="protein sequence ID" value="KIO26587.1"/>
    <property type="molecule type" value="Genomic_DNA"/>
</dbReference>
<dbReference type="PROSITE" id="PS50011">
    <property type="entry name" value="PROTEIN_KINASE_DOM"/>
    <property type="match status" value="1"/>
</dbReference>
<dbReference type="PANTHER" id="PTHR10098:SF106">
    <property type="entry name" value="TETRATRICOPEPTIDE REPEAT PROTEIN 28-LIKE PROTEIN"/>
    <property type="match status" value="1"/>
</dbReference>
<proteinExistence type="predicted"/>
<name>A0A0C3LYT1_9AGAM</name>
<feature type="repeat" description="TPR" evidence="1">
    <location>
        <begin position="420"/>
        <end position="453"/>
    </location>
</feature>
<dbReference type="PROSITE" id="PS50005">
    <property type="entry name" value="TPR"/>
    <property type="match status" value="2"/>
</dbReference>
<dbReference type="InterPro" id="IPR011009">
    <property type="entry name" value="Kinase-like_dom_sf"/>
</dbReference>
<dbReference type="HOGENOM" id="CLU_000288_7_37_1"/>
<feature type="domain" description="Protein kinase" evidence="3">
    <location>
        <begin position="51"/>
        <end position="359"/>
    </location>
</feature>
<accession>A0A0C3LYT1</accession>
<evidence type="ECO:0000313" key="5">
    <source>
        <dbReference type="Proteomes" id="UP000054248"/>
    </source>
</evidence>
<evidence type="ECO:0000313" key="4">
    <source>
        <dbReference type="EMBL" id="KIO26587.1"/>
    </source>
</evidence>
<dbReference type="InterPro" id="IPR008271">
    <property type="entry name" value="Ser/Thr_kinase_AS"/>
</dbReference>
<keyword evidence="5" id="KW-1185">Reference proteome</keyword>
<organism evidence="4 5">
    <name type="scientific">Tulasnella calospora MUT 4182</name>
    <dbReference type="NCBI Taxonomy" id="1051891"/>
    <lineage>
        <taxon>Eukaryota</taxon>
        <taxon>Fungi</taxon>
        <taxon>Dikarya</taxon>
        <taxon>Basidiomycota</taxon>
        <taxon>Agaricomycotina</taxon>
        <taxon>Agaricomycetes</taxon>
        <taxon>Cantharellales</taxon>
        <taxon>Tulasnellaceae</taxon>
        <taxon>Tulasnella</taxon>
    </lineage>
</organism>
<dbReference type="Pfam" id="PF00069">
    <property type="entry name" value="Pkinase"/>
    <property type="match status" value="1"/>
</dbReference>
<feature type="repeat" description="TPR" evidence="1">
    <location>
        <begin position="460"/>
        <end position="493"/>
    </location>
</feature>
<dbReference type="SMART" id="SM00220">
    <property type="entry name" value="S_TKc"/>
    <property type="match status" value="1"/>
</dbReference>
<dbReference type="SUPFAM" id="SSF81901">
    <property type="entry name" value="HCP-like"/>
    <property type="match status" value="1"/>
</dbReference>
<dbReference type="Proteomes" id="UP000054248">
    <property type="component" value="Unassembled WGS sequence"/>
</dbReference>
<dbReference type="OrthoDB" id="621413at2759"/>
<dbReference type="Gene3D" id="1.10.510.10">
    <property type="entry name" value="Transferase(Phosphotransferase) domain 1"/>
    <property type="match status" value="1"/>
</dbReference>
<dbReference type="InterPro" id="IPR019734">
    <property type="entry name" value="TPR_rpt"/>
</dbReference>
<feature type="region of interest" description="Disordered" evidence="2">
    <location>
        <begin position="1"/>
        <end position="26"/>
    </location>
</feature>
<evidence type="ECO:0000256" key="2">
    <source>
        <dbReference type="SAM" id="MobiDB-lite"/>
    </source>
</evidence>
<dbReference type="SMART" id="SM00028">
    <property type="entry name" value="TPR"/>
    <property type="match status" value="6"/>
</dbReference>
<evidence type="ECO:0000259" key="3">
    <source>
        <dbReference type="PROSITE" id="PS50011"/>
    </source>
</evidence>
<dbReference type="STRING" id="1051891.A0A0C3LYT1"/>
<sequence>MIQIPASVHDDQEQSGSCPSESEVDLKPEPEVLRKLSKLEKWRLDWNSVEFSEGVHELHGGHASVCIAIFRRPGFRSRYDVDASHPTYVAVKRLKTTDDSFWRVLRSLTREIEMLDLISHPHVVKLTGFIENAAECAAWLVFPWEANGNVREFLASGTWEIPERISLIRDTACGLEYLHGHNPPIRHGDLKSLNILVNSEYRAIITDFGSARLVTGGPLPTITDDEEAVSTILNQAADDGSQRATYSEDTSELTISNCEYTIRWAAPEVLMGEESDLSSDVWALGWIIYELLTDDFPFHEVKVEVAIIQRVISGALPSIAKDQRFSPIPALCSLITSCWKSKTTDRPIARRCRIAMDWMPTSIPTPPTPLAEKSLRVRSPALLLQLGWLHRRQDSYKHAMDCYMEVVGICTRSGDESGRAQALWGVSEVYRLQDKYDKALSSYTEALRLFTRIGDEAGRAQAFWGLADVHRLQAQYKQAESSYKKALEICNQNKIESGVADAMWGLAEVHRLQGRYIDAVSDYEQALQICSRLGNESGRAQALWGLADVLRIQGRYEDAASSYRDALRSFTQMGDQSGIAQALWGLGEVLRFQAKYVEASSSYSQALQIFSRIGIEGGRAQALWGLTEVHRSRDQEGSSKSR</sequence>
<protein>
    <recommendedName>
        <fullName evidence="3">Protein kinase domain-containing protein</fullName>
    </recommendedName>
</protein>
<dbReference type="Pfam" id="PF13424">
    <property type="entry name" value="TPR_12"/>
    <property type="match status" value="2"/>
</dbReference>
<keyword evidence="1" id="KW-0802">TPR repeat</keyword>
<dbReference type="InterPro" id="IPR011990">
    <property type="entry name" value="TPR-like_helical_dom_sf"/>
</dbReference>
<dbReference type="InterPro" id="IPR000719">
    <property type="entry name" value="Prot_kinase_dom"/>
</dbReference>
<dbReference type="GO" id="GO:0005524">
    <property type="term" value="F:ATP binding"/>
    <property type="evidence" value="ECO:0007669"/>
    <property type="project" value="InterPro"/>
</dbReference>
<dbReference type="AlphaFoldDB" id="A0A0C3LYT1"/>
<dbReference type="Gene3D" id="1.25.40.10">
    <property type="entry name" value="Tetratricopeptide repeat domain"/>
    <property type="match status" value="2"/>
</dbReference>
<dbReference type="PANTHER" id="PTHR10098">
    <property type="entry name" value="RAPSYN-RELATED"/>
    <property type="match status" value="1"/>
</dbReference>
<dbReference type="PROSITE" id="PS00108">
    <property type="entry name" value="PROTEIN_KINASE_ST"/>
    <property type="match status" value="1"/>
</dbReference>
<reference evidence="5" key="2">
    <citation type="submission" date="2015-01" db="EMBL/GenBank/DDBJ databases">
        <title>Evolutionary Origins and Diversification of the Mycorrhizal Mutualists.</title>
        <authorList>
            <consortium name="DOE Joint Genome Institute"/>
            <consortium name="Mycorrhizal Genomics Consortium"/>
            <person name="Kohler A."/>
            <person name="Kuo A."/>
            <person name="Nagy L.G."/>
            <person name="Floudas D."/>
            <person name="Copeland A."/>
            <person name="Barry K.W."/>
            <person name="Cichocki N."/>
            <person name="Veneault-Fourrey C."/>
            <person name="LaButti K."/>
            <person name="Lindquist E.A."/>
            <person name="Lipzen A."/>
            <person name="Lundell T."/>
            <person name="Morin E."/>
            <person name="Murat C."/>
            <person name="Riley R."/>
            <person name="Ohm R."/>
            <person name="Sun H."/>
            <person name="Tunlid A."/>
            <person name="Henrissat B."/>
            <person name="Grigoriev I.V."/>
            <person name="Hibbett D.S."/>
            <person name="Martin F."/>
        </authorList>
    </citation>
    <scope>NUCLEOTIDE SEQUENCE [LARGE SCALE GENOMIC DNA]</scope>
    <source>
        <strain evidence="5">MUT 4182</strain>
    </source>
</reference>
<reference evidence="4 5" key="1">
    <citation type="submission" date="2014-04" db="EMBL/GenBank/DDBJ databases">
        <authorList>
            <consortium name="DOE Joint Genome Institute"/>
            <person name="Kuo A."/>
            <person name="Girlanda M."/>
            <person name="Perotto S."/>
            <person name="Kohler A."/>
            <person name="Nagy L.G."/>
            <person name="Floudas D."/>
            <person name="Copeland A."/>
            <person name="Barry K.W."/>
            <person name="Cichocki N."/>
            <person name="Veneault-Fourrey C."/>
            <person name="LaButti K."/>
            <person name="Lindquist E.A."/>
            <person name="Lipzen A."/>
            <person name="Lundell T."/>
            <person name="Morin E."/>
            <person name="Murat C."/>
            <person name="Sun H."/>
            <person name="Tunlid A."/>
            <person name="Henrissat B."/>
            <person name="Grigoriev I.V."/>
            <person name="Hibbett D.S."/>
            <person name="Martin F."/>
            <person name="Nordberg H.P."/>
            <person name="Cantor M.N."/>
            <person name="Hua S.X."/>
        </authorList>
    </citation>
    <scope>NUCLEOTIDE SEQUENCE [LARGE SCALE GENOMIC DNA]</scope>
    <source>
        <strain evidence="4 5">MUT 4182</strain>
    </source>
</reference>
<evidence type="ECO:0000256" key="1">
    <source>
        <dbReference type="PROSITE-ProRule" id="PRU00339"/>
    </source>
</evidence>
<dbReference type="GO" id="GO:0004672">
    <property type="term" value="F:protein kinase activity"/>
    <property type="evidence" value="ECO:0007669"/>
    <property type="project" value="InterPro"/>
</dbReference>
<gene>
    <name evidence="4" type="ORF">M407DRAFT_24170</name>
</gene>
<dbReference type="SUPFAM" id="SSF56112">
    <property type="entry name" value="Protein kinase-like (PK-like)"/>
    <property type="match status" value="1"/>
</dbReference>